<evidence type="ECO:0000256" key="4">
    <source>
        <dbReference type="ARBA" id="ARBA00023125"/>
    </source>
</evidence>
<dbReference type="PANTHER" id="PTHR45614:SF100">
    <property type="entry name" value="MYB TRANSCRIPTION FACTOR"/>
    <property type="match status" value="1"/>
</dbReference>
<evidence type="ECO:0000259" key="8">
    <source>
        <dbReference type="PROSITE" id="PS51294"/>
    </source>
</evidence>
<evidence type="ECO:0008006" key="11">
    <source>
        <dbReference type="Google" id="ProtNLM"/>
    </source>
</evidence>
<dbReference type="AlphaFoldDB" id="A0AAE1IU48"/>
<dbReference type="FunFam" id="1.10.10.60:FF:000060">
    <property type="entry name" value="MYB transcription factor"/>
    <property type="match status" value="1"/>
</dbReference>
<dbReference type="GO" id="GO:0000978">
    <property type="term" value="F:RNA polymerase II cis-regulatory region sequence-specific DNA binding"/>
    <property type="evidence" value="ECO:0007669"/>
    <property type="project" value="TreeGrafter"/>
</dbReference>
<evidence type="ECO:0000256" key="3">
    <source>
        <dbReference type="ARBA" id="ARBA00023015"/>
    </source>
</evidence>
<comment type="caution">
    <text evidence="9">The sequence shown here is derived from an EMBL/GenBank/DDBJ whole genome shotgun (WGS) entry which is preliminary data.</text>
</comment>
<dbReference type="SUPFAM" id="SSF46689">
    <property type="entry name" value="Homeodomain-like"/>
    <property type="match status" value="1"/>
</dbReference>
<dbReference type="Pfam" id="PF13921">
    <property type="entry name" value="Myb_DNA-bind_6"/>
    <property type="match status" value="1"/>
</dbReference>
<protein>
    <recommendedName>
        <fullName evidence="11">MYB transcription factor</fullName>
    </recommendedName>
</protein>
<accession>A0AAE1IU48</accession>
<dbReference type="PROSITE" id="PS51294">
    <property type="entry name" value="HTH_MYB"/>
    <property type="match status" value="2"/>
</dbReference>
<sequence length="281" mass="31710">MSRSNSSESKSCNRGHWRPAEDERLKQLVAQYGPQNWNFIAEHLDGRSGKSCRLRWYNQLDPNIVKRPFTEEEEEILLALHKVKGNKWAAISRFLPGRTDNSVKNHFHVLMARRKRERFTLFGDRSMNHNTSINHNHRPASGINNFTSQNNRNLGIFDLNPWNTQSDTSTISSELLSFEASGNAANNNKSHIDHFINSSSPAASCSLGSYKSFTAPGLPSIGKVVPLPQRFSKPYFAQRTEDYSIKGMMTDKITPEEQVEKVEDVSFIDFLGVGSCSASDS</sequence>
<organism evidence="9 10">
    <name type="scientific">Acacia crassicarpa</name>
    <name type="common">northern wattle</name>
    <dbReference type="NCBI Taxonomy" id="499986"/>
    <lineage>
        <taxon>Eukaryota</taxon>
        <taxon>Viridiplantae</taxon>
        <taxon>Streptophyta</taxon>
        <taxon>Embryophyta</taxon>
        <taxon>Tracheophyta</taxon>
        <taxon>Spermatophyta</taxon>
        <taxon>Magnoliopsida</taxon>
        <taxon>eudicotyledons</taxon>
        <taxon>Gunneridae</taxon>
        <taxon>Pentapetalae</taxon>
        <taxon>rosids</taxon>
        <taxon>fabids</taxon>
        <taxon>Fabales</taxon>
        <taxon>Fabaceae</taxon>
        <taxon>Caesalpinioideae</taxon>
        <taxon>mimosoid clade</taxon>
        <taxon>Acacieae</taxon>
        <taxon>Acacia</taxon>
    </lineage>
</organism>
<evidence type="ECO:0000313" key="9">
    <source>
        <dbReference type="EMBL" id="KAK4256801.1"/>
    </source>
</evidence>
<dbReference type="Proteomes" id="UP001293593">
    <property type="component" value="Unassembled WGS sequence"/>
</dbReference>
<feature type="domain" description="Myb-like" evidence="7">
    <location>
        <begin position="61"/>
        <end position="111"/>
    </location>
</feature>
<dbReference type="Gene3D" id="1.10.10.60">
    <property type="entry name" value="Homeodomain-like"/>
    <property type="match status" value="2"/>
</dbReference>
<dbReference type="InterPro" id="IPR009057">
    <property type="entry name" value="Homeodomain-like_sf"/>
</dbReference>
<keyword evidence="4" id="KW-0238">DNA-binding</keyword>
<keyword evidence="6" id="KW-0539">Nucleus</keyword>
<comment type="subcellular location">
    <subcellularLocation>
        <location evidence="1">Nucleus</location>
    </subcellularLocation>
</comment>
<keyword evidence="10" id="KW-1185">Reference proteome</keyword>
<evidence type="ECO:0000256" key="6">
    <source>
        <dbReference type="ARBA" id="ARBA00023242"/>
    </source>
</evidence>
<dbReference type="InterPro" id="IPR001005">
    <property type="entry name" value="SANT/Myb"/>
</dbReference>
<evidence type="ECO:0000256" key="2">
    <source>
        <dbReference type="ARBA" id="ARBA00022737"/>
    </source>
</evidence>
<gene>
    <name evidence="9" type="ORF">QN277_006480</name>
</gene>
<dbReference type="InterPro" id="IPR017930">
    <property type="entry name" value="Myb_dom"/>
</dbReference>
<dbReference type="PROSITE" id="PS50090">
    <property type="entry name" value="MYB_LIKE"/>
    <property type="match status" value="2"/>
</dbReference>
<evidence type="ECO:0000259" key="7">
    <source>
        <dbReference type="PROSITE" id="PS50090"/>
    </source>
</evidence>
<feature type="domain" description="HTH myb-type" evidence="8">
    <location>
        <begin position="65"/>
        <end position="115"/>
    </location>
</feature>
<feature type="domain" description="Myb-like" evidence="7">
    <location>
        <begin position="9"/>
        <end position="60"/>
    </location>
</feature>
<feature type="domain" description="HTH myb-type" evidence="8">
    <location>
        <begin position="9"/>
        <end position="64"/>
    </location>
</feature>
<evidence type="ECO:0000256" key="5">
    <source>
        <dbReference type="ARBA" id="ARBA00023163"/>
    </source>
</evidence>
<dbReference type="SMART" id="SM00717">
    <property type="entry name" value="SANT"/>
    <property type="match status" value="2"/>
</dbReference>
<reference evidence="9" key="1">
    <citation type="submission" date="2023-10" db="EMBL/GenBank/DDBJ databases">
        <title>Chromosome-level genome of the transformable northern wattle, Acacia crassicarpa.</title>
        <authorList>
            <person name="Massaro I."/>
            <person name="Sinha N.R."/>
            <person name="Poethig S."/>
            <person name="Leichty A.R."/>
        </authorList>
    </citation>
    <scope>NUCLEOTIDE SEQUENCE</scope>
    <source>
        <strain evidence="9">Acra3RX</strain>
        <tissue evidence="9">Leaf</tissue>
    </source>
</reference>
<evidence type="ECO:0000313" key="10">
    <source>
        <dbReference type="Proteomes" id="UP001293593"/>
    </source>
</evidence>
<evidence type="ECO:0000256" key="1">
    <source>
        <dbReference type="ARBA" id="ARBA00004123"/>
    </source>
</evidence>
<keyword evidence="5" id="KW-0804">Transcription</keyword>
<dbReference type="InterPro" id="IPR050560">
    <property type="entry name" value="MYB_TF"/>
</dbReference>
<dbReference type="PANTHER" id="PTHR45614">
    <property type="entry name" value="MYB PROTEIN-RELATED"/>
    <property type="match status" value="1"/>
</dbReference>
<keyword evidence="2" id="KW-0677">Repeat</keyword>
<keyword evidence="3" id="KW-0805">Transcription regulation</keyword>
<dbReference type="GO" id="GO:0005634">
    <property type="term" value="C:nucleus"/>
    <property type="evidence" value="ECO:0007669"/>
    <property type="project" value="UniProtKB-SubCell"/>
</dbReference>
<proteinExistence type="predicted"/>
<dbReference type="GO" id="GO:0000981">
    <property type="term" value="F:DNA-binding transcription factor activity, RNA polymerase II-specific"/>
    <property type="evidence" value="ECO:0007669"/>
    <property type="project" value="TreeGrafter"/>
</dbReference>
<name>A0AAE1IU48_9FABA</name>
<dbReference type="CDD" id="cd00167">
    <property type="entry name" value="SANT"/>
    <property type="match status" value="2"/>
</dbReference>
<dbReference type="EMBL" id="JAWXYG010000012">
    <property type="protein sequence ID" value="KAK4256801.1"/>
    <property type="molecule type" value="Genomic_DNA"/>
</dbReference>